<dbReference type="GO" id="GO:0051997">
    <property type="term" value="F:2-oxo-4-hydroxy-4-carboxy-5-ureidoimidazoline decarboxylase activity"/>
    <property type="evidence" value="ECO:0007669"/>
    <property type="project" value="UniProtKB-EC"/>
</dbReference>
<keyword evidence="4" id="KW-0659">Purine metabolism</keyword>
<accession>A0A2S0NFA6</accession>
<feature type="domain" description="Oxo-4-hydroxy-4-carboxy-5-ureidoimidazoline decarboxylase" evidence="7">
    <location>
        <begin position="9"/>
        <end position="167"/>
    </location>
</feature>
<evidence type="ECO:0000256" key="2">
    <source>
        <dbReference type="ARBA" id="ARBA00004754"/>
    </source>
</evidence>
<dbReference type="KEGG" id="phr:C6569_18185"/>
<name>A0A2S0NFA6_9HYPH</name>
<evidence type="ECO:0000256" key="6">
    <source>
        <dbReference type="ARBA" id="ARBA00023239"/>
    </source>
</evidence>
<protein>
    <recommendedName>
        <fullName evidence="3">2-oxo-4-hydroxy-4-carboxy-5-ureidoimidazoline decarboxylase</fullName>
        <ecNumber evidence="3">4.1.1.97</ecNumber>
    </recommendedName>
</protein>
<dbReference type="NCBIfam" id="TIGR03164">
    <property type="entry name" value="UHCUDC"/>
    <property type="match status" value="1"/>
</dbReference>
<reference evidence="8 9" key="1">
    <citation type="submission" date="2018-03" db="EMBL/GenBank/DDBJ databases">
        <title>Genome sequencing of Phreatobacter sp.</title>
        <authorList>
            <person name="Kim S.-J."/>
            <person name="Heo J."/>
            <person name="Kwon S.-W."/>
        </authorList>
    </citation>
    <scope>NUCLEOTIDE SEQUENCE [LARGE SCALE GENOMIC DNA]</scope>
    <source>
        <strain evidence="8 9">S-12</strain>
    </source>
</reference>
<dbReference type="PANTHER" id="PTHR43466">
    <property type="entry name" value="2-OXO-4-HYDROXY-4-CARBOXY-5-UREIDOIMIDAZOLINE DECARBOXYLASE-RELATED"/>
    <property type="match status" value="1"/>
</dbReference>
<dbReference type="InterPro" id="IPR018020">
    <property type="entry name" value="OHCU_decarboxylase"/>
</dbReference>
<dbReference type="GO" id="GO:0000255">
    <property type="term" value="P:allantoin metabolic process"/>
    <property type="evidence" value="ECO:0007669"/>
    <property type="project" value="InterPro"/>
</dbReference>
<dbReference type="InterPro" id="IPR036778">
    <property type="entry name" value="OHCU_decarboxylase_sf"/>
</dbReference>
<evidence type="ECO:0000259" key="7">
    <source>
        <dbReference type="Pfam" id="PF09349"/>
    </source>
</evidence>
<dbReference type="GO" id="GO:0019628">
    <property type="term" value="P:urate catabolic process"/>
    <property type="evidence" value="ECO:0007669"/>
    <property type="project" value="UniProtKB-UniPathway"/>
</dbReference>
<evidence type="ECO:0000313" key="8">
    <source>
        <dbReference type="EMBL" id="AVO46835.1"/>
    </source>
</evidence>
<dbReference type="EC" id="4.1.1.97" evidence="3"/>
<evidence type="ECO:0000256" key="1">
    <source>
        <dbReference type="ARBA" id="ARBA00001163"/>
    </source>
</evidence>
<gene>
    <name evidence="8" type="primary">uraD</name>
    <name evidence="8" type="ORF">C6569_18185</name>
</gene>
<dbReference type="SUPFAM" id="SSF158694">
    <property type="entry name" value="UraD-Like"/>
    <property type="match status" value="1"/>
</dbReference>
<organism evidence="8 9">
    <name type="scientific">Phreatobacter cathodiphilus</name>
    <dbReference type="NCBI Taxonomy" id="1868589"/>
    <lineage>
        <taxon>Bacteria</taxon>
        <taxon>Pseudomonadati</taxon>
        <taxon>Pseudomonadota</taxon>
        <taxon>Alphaproteobacteria</taxon>
        <taxon>Hyphomicrobiales</taxon>
        <taxon>Phreatobacteraceae</taxon>
        <taxon>Phreatobacter</taxon>
    </lineage>
</organism>
<comment type="catalytic activity">
    <reaction evidence="1">
        <text>5-hydroxy-2-oxo-4-ureido-2,5-dihydro-1H-imidazole-5-carboxylate + H(+) = (S)-allantoin + CO2</text>
        <dbReference type="Rhea" id="RHEA:26301"/>
        <dbReference type="ChEBI" id="CHEBI:15378"/>
        <dbReference type="ChEBI" id="CHEBI:15678"/>
        <dbReference type="ChEBI" id="CHEBI:16526"/>
        <dbReference type="ChEBI" id="CHEBI:58639"/>
        <dbReference type="EC" id="4.1.1.97"/>
    </reaction>
</comment>
<dbReference type="InterPro" id="IPR017580">
    <property type="entry name" value="OHCU_decarboxylase-1"/>
</dbReference>
<dbReference type="Pfam" id="PF09349">
    <property type="entry name" value="OHCU_decarbox"/>
    <property type="match status" value="1"/>
</dbReference>
<evidence type="ECO:0000256" key="4">
    <source>
        <dbReference type="ARBA" id="ARBA00022631"/>
    </source>
</evidence>
<dbReference type="Gene3D" id="1.10.3330.10">
    <property type="entry name" value="Oxo-4-hydroxy-4-carboxy-5-ureidoimidazoline decarboxylase"/>
    <property type="match status" value="1"/>
</dbReference>
<proteinExistence type="predicted"/>
<evidence type="ECO:0000256" key="5">
    <source>
        <dbReference type="ARBA" id="ARBA00022793"/>
    </source>
</evidence>
<dbReference type="OrthoDB" id="9800909at2"/>
<dbReference type="PANTHER" id="PTHR43466:SF1">
    <property type="entry name" value="2-OXO-4-HYDROXY-4-CARBOXY-5-UREIDOIMIDAZOLINE DECARBOXYLASE-RELATED"/>
    <property type="match status" value="1"/>
</dbReference>
<dbReference type="UniPathway" id="UPA00394">
    <property type="reaction ID" value="UER00652"/>
</dbReference>
<comment type="pathway">
    <text evidence="2">Purine metabolism; urate degradation; (S)-allantoin from urate: step 3/3.</text>
</comment>
<keyword evidence="9" id="KW-1185">Reference proteome</keyword>
<dbReference type="AlphaFoldDB" id="A0A2S0NFA6"/>
<keyword evidence="5" id="KW-0210">Decarboxylase</keyword>
<evidence type="ECO:0000313" key="9">
    <source>
        <dbReference type="Proteomes" id="UP000237889"/>
    </source>
</evidence>
<dbReference type="EMBL" id="CP027668">
    <property type="protein sequence ID" value="AVO46835.1"/>
    <property type="molecule type" value="Genomic_DNA"/>
</dbReference>
<evidence type="ECO:0000256" key="3">
    <source>
        <dbReference type="ARBA" id="ARBA00012257"/>
    </source>
</evidence>
<dbReference type="Proteomes" id="UP000237889">
    <property type="component" value="Chromosome"/>
</dbReference>
<keyword evidence="6" id="KW-0456">Lyase</keyword>
<dbReference type="GO" id="GO:0006144">
    <property type="term" value="P:purine nucleobase metabolic process"/>
    <property type="evidence" value="ECO:0007669"/>
    <property type="project" value="UniProtKB-KW"/>
</dbReference>
<sequence>MTDADRPSRLDRAAFVARFGGVFEHSPWIAEGVHDRGLTSKHDVAEELHAAMVAVMRAAGDGAKLALIRAHPDLAGRLAAAGRLTAESTGEQASAGLDRLTDEERAEFMRLNEAYQARFGFPFIIAVRGRTKDEIREAFVSRLENDAPAEFAEALRQVERIALLRLKDLLP</sequence>